<comment type="caution">
    <text evidence="9">The sequence shown here is derived from an EMBL/GenBank/DDBJ whole genome shotgun (WGS) entry which is preliminary data.</text>
</comment>
<dbReference type="GO" id="GO:0005886">
    <property type="term" value="C:plasma membrane"/>
    <property type="evidence" value="ECO:0007669"/>
    <property type="project" value="UniProtKB-SubCell"/>
</dbReference>
<organism evidence="9 10">
    <name type="scientific">Clydaea vesicula</name>
    <dbReference type="NCBI Taxonomy" id="447962"/>
    <lineage>
        <taxon>Eukaryota</taxon>
        <taxon>Fungi</taxon>
        <taxon>Fungi incertae sedis</taxon>
        <taxon>Chytridiomycota</taxon>
        <taxon>Chytridiomycota incertae sedis</taxon>
        <taxon>Chytridiomycetes</taxon>
        <taxon>Lobulomycetales</taxon>
        <taxon>Lobulomycetaceae</taxon>
        <taxon>Clydaea</taxon>
    </lineage>
</organism>
<reference evidence="9" key="1">
    <citation type="submission" date="2020-05" db="EMBL/GenBank/DDBJ databases">
        <title>Phylogenomic resolution of chytrid fungi.</title>
        <authorList>
            <person name="Stajich J.E."/>
            <person name="Amses K."/>
            <person name="Simmons R."/>
            <person name="Seto K."/>
            <person name="Myers J."/>
            <person name="Bonds A."/>
            <person name="Quandt C.A."/>
            <person name="Barry K."/>
            <person name="Liu P."/>
            <person name="Grigoriev I."/>
            <person name="Longcore J.E."/>
            <person name="James T.Y."/>
        </authorList>
    </citation>
    <scope>NUCLEOTIDE SEQUENCE</scope>
    <source>
        <strain evidence="9">JEL0476</strain>
    </source>
</reference>
<name>A0AAD5XV01_9FUNG</name>
<dbReference type="SUPFAM" id="SSF103473">
    <property type="entry name" value="MFS general substrate transporter"/>
    <property type="match status" value="1"/>
</dbReference>
<gene>
    <name evidence="9" type="ORF">HK099_005423</name>
</gene>
<dbReference type="EMBL" id="JADGJW010000420">
    <property type="protein sequence ID" value="KAJ3217589.1"/>
    <property type="molecule type" value="Genomic_DNA"/>
</dbReference>
<feature type="transmembrane region" description="Helical" evidence="7">
    <location>
        <begin position="315"/>
        <end position="332"/>
    </location>
</feature>
<evidence type="ECO:0000256" key="1">
    <source>
        <dbReference type="ARBA" id="ARBA00004651"/>
    </source>
</evidence>
<keyword evidence="3" id="KW-1003">Cell membrane</keyword>
<feature type="transmembrane region" description="Helical" evidence="7">
    <location>
        <begin position="158"/>
        <end position="181"/>
    </location>
</feature>
<feature type="transmembrane region" description="Helical" evidence="7">
    <location>
        <begin position="60"/>
        <end position="85"/>
    </location>
</feature>
<dbReference type="PROSITE" id="PS00217">
    <property type="entry name" value="SUGAR_TRANSPORT_2"/>
    <property type="match status" value="1"/>
</dbReference>
<feature type="domain" description="Major facilitator superfamily (MFS) profile" evidence="8">
    <location>
        <begin position="21"/>
        <end position="437"/>
    </location>
</feature>
<keyword evidence="6 7" id="KW-0472">Membrane</keyword>
<feature type="transmembrane region" description="Helical" evidence="7">
    <location>
        <begin position="287"/>
        <end position="308"/>
    </location>
</feature>
<keyword evidence="2" id="KW-0813">Transport</keyword>
<dbReference type="InterPro" id="IPR036259">
    <property type="entry name" value="MFS_trans_sf"/>
</dbReference>
<evidence type="ECO:0000256" key="7">
    <source>
        <dbReference type="SAM" id="Phobius"/>
    </source>
</evidence>
<dbReference type="PANTHER" id="PTHR43045">
    <property type="entry name" value="SHIKIMATE TRANSPORTER"/>
    <property type="match status" value="1"/>
</dbReference>
<feature type="transmembrane region" description="Helical" evidence="7">
    <location>
        <begin position="21"/>
        <end position="40"/>
    </location>
</feature>
<dbReference type="InterPro" id="IPR020846">
    <property type="entry name" value="MFS_dom"/>
</dbReference>
<dbReference type="FunFam" id="1.20.1250.20:FF:000001">
    <property type="entry name" value="Dicarboxylate MFS transporter"/>
    <property type="match status" value="1"/>
</dbReference>
<dbReference type="Pfam" id="PF00083">
    <property type="entry name" value="Sugar_tr"/>
    <property type="match status" value="2"/>
</dbReference>
<evidence type="ECO:0000256" key="3">
    <source>
        <dbReference type="ARBA" id="ARBA00022475"/>
    </source>
</evidence>
<dbReference type="Gene3D" id="1.20.1250.20">
    <property type="entry name" value="MFS general substrate transporter like domains"/>
    <property type="match status" value="1"/>
</dbReference>
<dbReference type="AlphaFoldDB" id="A0AAD5XV01"/>
<dbReference type="Proteomes" id="UP001211065">
    <property type="component" value="Unassembled WGS sequence"/>
</dbReference>
<feature type="transmembrane region" description="Helical" evidence="7">
    <location>
        <begin position="120"/>
        <end position="137"/>
    </location>
</feature>
<evidence type="ECO:0000256" key="2">
    <source>
        <dbReference type="ARBA" id="ARBA00022448"/>
    </source>
</evidence>
<proteinExistence type="predicted"/>
<feature type="transmembrane region" description="Helical" evidence="7">
    <location>
        <begin position="352"/>
        <end position="370"/>
    </location>
</feature>
<evidence type="ECO:0000256" key="5">
    <source>
        <dbReference type="ARBA" id="ARBA00022989"/>
    </source>
</evidence>
<keyword evidence="5 7" id="KW-1133">Transmembrane helix</keyword>
<dbReference type="PANTHER" id="PTHR43045:SF7">
    <property type="entry name" value="MAJOR FACILITATOR SUPERFAMILY TRANSPORTER"/>
    <property type="match status" value="1"/>
</dbReference>
<feature type="transmembrane region" description="Helical" evidence="7">
    <location>
        <begin position="415"/>
        <end position="432"/>
    </location>
</feature>
<evidence type="ECO:0000313" key="10">
    <source>
        <dbReference type="Proteomes" id="UP001211065"/>
    </source>
</evidence>
<feature type="transmembrane region" description="Helical" evidence="7">
    <location>
        <begin position="92"/>
        <end position="114"/>
    </location>
</feature>
<feature type="transmembrane region" description="Helical" evidence="7">
    <location>
        <begin position="391"/>
        <end position="409"/>
    </location>
</feature>
<keyword evidence="4 7" id="KW-0812">Transmembrane</keyword>
<dbReference type="PROSITE" id="PS50850">
    <property type="entry name" value="MFS"/>
    <property type="match status" value="1"/>
</dbReference>
<dbReference type="GO" id="GO:0022857">
    <property type="term" value="F:transmembrane transporter activity"/>
    <property type="evidence" value="ECO:0007669"/>
    <property type="project" value="InterPro"/>
</dbReference>
<accession>A0AAD5XV01</accession>
<comment type="subcellular location">
    <subcellularLocation>
        <location evidence="1">Cell membrane</location>
        <topology evidence="1">Multi-pass membrane protein</topology>
    </subcellularLocation>
</comment>
<evidence type="ECO:0000313" key="9">
    <source>
        <dbReference type="EMBL" id="KAJ3217589.1"/>
    </source>
</evidence>
<sequence length="467" mass="52251">MLNTERTTLNLPEMEVNIKKVIFISAVGTLIEWYDFFVFGTLGTVVAPQFYDKSTGFGAIIYWLATFAVGFVVRPIGAIVFGIIGDRFGRKITFLTTLIIMGTCTFLVGCLPTYNQVGDAAGALLIVLRILQGLAIGGEYGGATTYIAEHAPPHRRGFYTSFIQVTATLGLLLALIIVLIVSTITGTVKFSEYGWRIPFLFSILLLGISLYIRLSLKETPMFKNLKNNGNISKNPFMESFGKWQNAKIVLLSFFGATMGQGAVWYTAQFYSLYYLQTIFHTPDTSSFIIMGVALLLAAPFYVLFGYLSDKYGRKLFMLLGLALSCILWYPIYMGMHHFRYNETATWEKIESTSIVMFVTLVYGPIAAYLVELFPTSIRYTSLSLPYHVGNGIIGGFVPVVGLWAIQLTGNNFAGLWYPLVCAGTTFLVMLFVSPETYKYDLYETPEDQRDQNLKDEGLVRYDTQDLN</sequence>
<keyword evidence="10" id="KW-1185">Reference proteome</keyword>
<protein>
    <recommendedName>
        <fullName evidence="8">Major facilitator superfamily (MFS) profile domain-containing protein</fullName>
    </recommendedName>
</protein>
<feature type="transmembrane region" description="Helical" evidence="7">
    <location>
        <begin position="193"/>
        <end position="214"/>
    </location>
</feature>
<feature type="transmembrane region" description="Helical" evidence="7">
    <location>
        <begin position="248"/>
        <end position="267"/>
    </location>
</feature>
<dbReference type="InterPro" id="IPR005829">
    <property type="entry name" value="Sugar_transporter_CS"/>
</dbReference>
<evidence type="ECO:0000259" key="8">
    <source>
        <dbReference type="PROSITE" id="PS50850"/>
    </source>
</evidence>
<evidence type="ECO:0000256" key="6">
    <source>
        <dbReference type="ARBA" id="ARBA00023136"/>
    </source>
</evidence>
<dbReference type="InterPro" id="IPR005828">
    <property type="entry name" value="MFS_sugar_transport-like"/>
</dbReference>
<evidence type="ECO:0000256" key="4">
    <source>
        <dbReference type="ARBA" id="ARBA00022692"/>
    </source>
</evidence>